<gene>
    <name evidence="1" type="ORF">E1B28_001933</name>
</gene>
<name>A0A9P8AFZ4_9AGAR</name>
<accession>A0A9P8AFZ4</accession>
<dbReference type="RefSeq" id="XP_043016624.1">
    <property type="nucleotide sequence ID" value="XM_043147910.1"/>
</dbReference>
<comment type="caution">
    <text evidence="1">The sequence shown here is derived from an EMBL/GenBank/DDBJ whole genome shotgun (WGS) entry which is preliminary data.</text>
</comment>
<evidence type="ECO:0000313" key="1">
    <source>
        <dbReference type="EMBL" id="KAG7100154.1"/>
    </source>
</evidence>
<proteinExistence type="predicted"/>
<dbReference type="KEGG" id="more:E1B28_001933"/>
<dbReference type="OrthoDB" id="3133596at2759"/>
<keyword evidence="2" id="KW-1185">Reference proteome</keyword>
<dbReference type="EMBL" id="CM032181">
    <property type="protein sequence ID" value="KAG7100154.1"/>
    <property type="molecule type" value="Genomic_DNA"/>
</dbReference>
<dbReference type="GeneID" id="66071009"/>
<sequence>MNKLLRLDQITAETSEDPLEKDYLCNPIDDMLIYSLGFFMGYQYGELDIKTPLNTIEVRSSMVKLFSDCRWALLPTQETMQALAQLHEENLRCRLYERKFYTEVFPHQEYEYVLLPLVGLDCPLFIIQDDGTRIRFDPPFDELPHFRASLHPFFAMRRAVKHIIRAMSRGFIYRSLEFLTLMRSWSRIPGAWSRTPNWKKLGHPLDNLDIDSETKCEAVPEATRSAPAILFQPPGYSPPPTLIHGQTLSTAGTVCSLKICNPKRYIQHPALERWVVDVKKGVEKKVYTDHGLLNDKQVLSYRKEKGRSYEEVMKTSGHVPPLSLLFRKELRYSPYRRTRRS</sequence>
<reference evidence="1" key="1">
    <citation type="journal article" date="2021" name="Genome Biol. Evol.">
        <title>The assembled and annotated genome of the fairy-ring fungus Marasmius oreades.</title>
        <authorList>
            <person name="Hiltunen M."/>
            <person name="Ament-Velasquez S.L."/>
            <person name="Johannesson H."/>
        </authorList>
    </citation>
    <scope>NUCLEOTIDE SEQUENCE</scope>
    <source>
        <strain evidence="1">03SP1</strain>
    </source>
</reference>
<evidence type="ECO:0000313" key="2">
    <source>
        <dbReference type="Proteomes" id="UP001049176"/>
    </source>
</evidence>
<protein>
    <submittedName>
        <fullName evidence="1">Uncharacterized protein</fullName>
    </submittedName>
</protein>
<organism evidence="1 2">
    <name type="scientific">Marasmius oreades</name>
    <name type="common">fairy-ring Marasmius</name>
    <dbReference type="NCBI Taxonomy" id="181124"/>
    <lineage>
        <taxon>Eukaryota</taxon>
        <taxon>Fungi</taxon>
        <taxon>Dikarya</taxon>
        <taxon>Basidiomycota</taxon>
        <taxon>Agaricomycotina</taxon>
        <taxon>Agaricomycetes</taxon>
        <taxon>Agaricomycetidae</taxon>
        <taxon>Agaricales</taxon>
        <taxon>Marasmiineae</taxon>
        <taxon>Marasmiaceae</taxon>
        <taxon>Marasmius</taxon>
    </lineage>
</organism>
<dbReference type="AlphaFoldDB" id="A0A9P8AFZ4"/>
<dbReference type="Proteomes" id="UP001049176">
    <property type="component" value="Chromosome 1"/>
</dbReference>